<comment type="caution">
    <text evidence="3">The sequence shown here is derived from an EMBL/GenBank/DDBJ whole genome shotgun (WGS) entry which is preliminary data.</text>
</comment>
<reference evidence="3 4" key="1">
    <citation type="submission" date="2024-09" db="EMBL/GenBank/DDBJ databases">
        <authorList>
            <person name="Sun Q."/>
            <person name="Mori K."/>
        </authorList>
    </citation>
    <scope>NUCLEOTIDE SEQUENCE [LARGE SCALE GENOMIC DNA]</scope>
    <source>
        <strain evidence="3 4">KCTC 23315</strain>
    </source>
</reference>
<feature type="domain" description="BON" evidence="2">
    <location>
        <begin position="36"/>
        <end position="104"/>
    </location>
</feature>
<dbReference type="PROSITE" id="PS51257">
    <property type="entry name" value="PROKAR_LIPOPROTEIN"/>
    <property type="match status" value="1"/>
</dbReference>
<gene>
    <name evidence="3" type="ORF">ACFFJP_03025</name>
</gene>
<dbReference type="PANTHER" id="PTHR34606:SF15">
    <property type="entry name" value="BON DOMAIN-CONTAINING PROTEIN"/>
    <property type="match status" value="1"/>
</dbReference>
<dbReference type="Pfam" id="PF04972">
    <property type="entry name" value="BON"/>
    <property type="match status" value="1"/>
</dbReference>
<dbReference type="Proteomes" id="UP001589813">
    <property type="component" value="Unassembled WGS sequence"/>
</dbReference>
<keyword evidence="4" id="KW-1185">Reference proteome</keyword>
<dbReference type="InterPro" id="IPR007055">
    <property type="entry name" value="BON_dom"/>
</dbReference>
<evidence type="ECO:0000313" key="3">
    <source>
        <dbReference type="EMBL" id="MFC0047261.1"/>
    </source>
</evidence>
<evidence type="ECO:0000259" key="2">
    <source>
        <dbReference type="PROSITE" id="PS50914"/>
    </source>
</evidence>
<sequence>MKLYCSYKFAGLLLITSVLVAGCDPAPTPPPKTEVVDLDVTTQVKMALMNDPALKNLNIDILTTNGDVRLVGVVETQSQMDTAVTLAKGASGVHTVHNELTIKPE</sequence>
<organism evidence="3 4">
    <name type="scientific">Rheinheimera tilapiae</name>
    <dbReference type="NCBI Taxonomy" id="875043"/>
    <lineage>
        <taxon>Bacteria</taxon>
        <taxon>Pseudomonadati</taxon>
        <taxon>Pseudomonadota</taxon>
        <taxon>Gammaproteobacteria</taxon>
        <taxon>Chromatiales</taxon>
        <taxon>Chromatiaceae</taxon>
        <taxon>Rheinheimera</taxon>
    </lineage>
</organism>
<evidence type="ECO:0000256" key="1">
    <source>
        <dbReference type="SAM" id="SignalP"/>
    </source>
</evidence>
<dbReference type="InterPro" id="IPR051686">
    <property type="entry name" value="Lipoprotein_DolP"/>
</dbReference>
<accession>A0ABV6B8R8</accession>
<feature type="signal peptide" evidence="1">
    <location>
        <begin position="1"/>
        <end position="21"/>
    </location>
</feature>
<dbReference type="PROSITE" id="PS50914">
    <property type="entry name" value="BON"/>
    <property type="match status" value="1"/>
</dbReference>
<feature type="chain" id="PRO_5047184200" evidence="1">
    <location>
        <begin position="22"/>
        <end position="105"/>
    </location>
</feature>
<dbReference type="EMBL" id="JBHLXP010000001">
    <property type="protein sequence ID" value="MFC0047261.1"/>
    <property type="molecule type" value="Genomic_DNA"/>
</dbReference>
<protein>
    <submittedName>
        <fullName evidence="3">BON domain-containing protein</fullName>
    </submittedName>
</protein>
<dbReference type="RefSeq" id="WP_377240377.1">
    <property type="nucleotide sequence ID" value="NZ_JBHLXP010000001.1"/>
</dbReference>
<name>A0ABV6B8R8_9GAMM</name>
<dbReference type="Gene3D" id="3.30.1340.30">
    <property type="match status" value="1"/>
</dbReference>
<keyword evidence="1" id="KW-0732">Signal</keyword>
<dbReference type="PANTHER" id="PTHR34606">
    <property type="entry name" value="BON DOMAIN-CONTAINING PROTEIN"/>
    <property type="match status" value="1"/>
</dbReference>
<proteinExistence type="predicted"/>
<evidence type="ECO:0000313" key="4">
    <source>
        <dbReference type="Proteomes" id="UP001589813"/>
    </source>
</evidence>